<dbReference type="Proteomes" id="UP000013827">
    <property type="component" value="Unassembled WGS sequence"/>
</dbReference>
<dbReference type="Pfam" id="PF08241">
    <property type="entry name" value="Methyltransf_11"/>
    <property type="match status" value="1"/>
</dbReference>
<keyword evidence="4" id="KW-1185">Reference proteome</keyword>
<sequence>MLGSGCHARRSCIVLTSAGAGAPAVCTATGGAVRVCIAGSPSTCTRTSWGRGGGAEEEEGSNEENGLAAPPSSQSSCRVHSWLGGAKTCLLRMPALCLGVWVYMLVLHGAALAAPVPRAAGLDDALAAWDGVALHAFRRAPVAPAACAGPLSWRAASFCELVGAADAAGRFAPLCDTGRRGLGTFVHYSTTGVQKNAGDSVLPRATRMAVEYFFGAAPAWALREVRVPTSARDVEDADAAASAVLVGGGGLFYPANAHARQNVSGWQWPVHRAHLLGFEAPVFLFAVGWNAFRGQAEPPAAQWAAYLASLAALAARTHGGGYVTLRESYSLSAVAAQAPDLPLHYQSCATTLLATLQPCLASESLLRTPRAGAGGRGVLAVNLADDELGLRLGPPADQEAVLAALEAWLAGAHAAGWTVHVVLQATSDRRLLHRLQGTRAFPFETITFNANTRRRRGDGPQPSQRDWLQVVDYYRSVTVAASSRGHGVMIPFGLHVATISLVTHEKVRAFARDVGHPEWSVELAPARRLRGGPGLAEELTGVLDAIDANRSAVHAALVDAQRQLAAVAAANALRWAPAVVRRRRDLSTRESLKKRAARTTLRALEGRHAGADVYVLGSGRTLGFVDPAFFRGRVTVGVNQVNRHVRALTYLVRKDLEPHAFRDILAAAGNRTTHVVTRGHKGGQGWKNARTVLTHFSAELDAGRIVVADHACHTQRCNGSRLEGLPPPGDRLVVSDSTITTAIHLAAHLGAARIIVCGHDLALLDGEANFGGYHDSATLAQSWALPRKSRRGSVTGRAAYAAWLSGDIGAINITHDTLVLRDLLQARYPGLLIYSLSPFLGLGLEGHRVGAPIGTPDVGEPIGTPDAYKVYDRLDRAHAYHDPNRSLEAALAPHLRRHYGARTGIRLVSLGCSLGHGVEAFADAGFDAYGVDVSGASIEQALQLGRGRRCATHGGAPACLQRASLTALPFADAFFEAGVSADVLEHLRPADVPRVVAEVSRVVRSLLFLRISTVPEGRKMSLDGAELTLHLTVQPRGWWLKQFEACGWRELSPAGFPPRTTAKAAFIALSRG</sequence>
<dbReference type="InterPro" id="IPR029063">
    <property type="entry name" value="SAM-dependent_MTases_sf"/>
</dbReference>
<accession>A0A0D3I9I9</accession>
<evidence type="ECO:0000256" key="1">
    <source>
        <dbReference type="SAM" id="MobiDB-lite"/>
    </source>
</evidence>
<dbReference type="KEGG" id="ehx:EMIHUDRAFT_465670"/>
<evidence type="ECO:0000313" key="3">
    <source>
        <dbReference type="EnsemblProtists" id="EOD07924"/>
    </source>
</evidence>
<feature type="region of interest" description="Disordered" evidence="1">
    <location>
        <begin position="44"/>
        <end position="74"/>
    </location>
</feature>
<dbReference type="Gene3D" id="3.40.50.150">
    <property type="entry name" value="Vaccinia Virus protein VP39"/>
    <property type="match status" value="1"/>
</dbReference>
<dbReference type="PaxDb" id="2903-EOD07924"/>
<evidence type="ECO:0000313" key="4">
    <source>
        <dbReference type="Proteomes" id="UP000013827"/>
    </source>
</evidence>
<reference evidence="4" key="1">
    <citation type="journal article" date="2013" name="Nature">
        <title>Pan genome of the phytoplankton Emiliania underpins its global distribution.</title>
        <authorList>
            <person name="Read B.A."/>
            <person name="Kegel J."/>
            <person name="Klute M.J."/>
            <person name="Kuo A."/>
            <person name="Lefebvre S.C."/>
            <person name="Maumus F."/>
            <person name="Mayer C."/>
            <person name="Miller J."/>
            <person name="Monier A."/>
            <person name="Salamov A."/>
            <person name="Young J."/>
            <person name="Aguilar M."/>
            <person name="Claverie J.M."/>
            <person name="Frickenhaus S."/>
            <person name="Gonzalez K."/>
            <person name="Herman E.K."/>
            <person name="Lin Y.C."/>
            <person name="Napier J."/>
            <person name="Ogata H."/>
            <person name="Sarno A.F."/>
            <person name="Shmutz J."/>
            <person name="Schroeder D."/>
            <person name="de Vargas C."/>
            <person name="Verret F."/>
            <person name="von Dassow P."/>
            <person name="Valentin K."/>
            <person name="Van de Peer Y."/>
            <person name="Wheeler G."/>
            <person name="Dacks J.B."/>
            <person name="Delwiche C.F."/>
            <person name="Dyhrman S.T."/>
            <person name="Glockner G."/>
            <person name="John U."/>
            <person name="Richards T."/>
            <person name="Worden A.Z."/>
            <person name="Zhang X."/>
            <person name="Grigoriev I.V."/>
            <person name="Allen A.E."/>
            <person name="Bidle K."/>
            <person name="Borodovsky M."/>
            <person name="Bowler C."/>
            <person name="Brownlee C."/>
            <person name="Cock J.M."/>
            <person name="Elias M."/>
            <person name="Gladyshev V.N."/>
            <person name="Groth M."/>
            <person name="Guda C."/>
            <person name="Hadaegh A."/>
            <person name="Iglesias-Rodriguez M.D."/>
            <person name="Jenkins J."/>
            <person name="Jones B.M."/>
            <person name="Lawson T."/>
            <person name="Leese F."/>
            <person name="Lindquist E."/>
            <person name="Lobanov A."/>
            <person name="Lomsadze A."/>
            <person name="Malik S.B."/>
            <person name="Marsh M.E."/>
            <person name="Mackinder L."/>
            <person name="Mock T."/>
            <person name="Mueller-Roeber B."/>
            <person name="Pagarete A."/>
            <person name="Parker M."/>
            <person name="Probert I."/>
            <person name="Quesneville H."/>
            <person name="Raines C."/>
            <person name="Rensing S.A."/>
            <person name="Riano-Pachon D.M."/>
            <person name="Richier S."/>
            <person name="Rokitta S."/>
            <person name="Shiraiwa Y."/>
            <person name="Soanes D.M."/>
            <person name="van der Giezen M."/>
            <person name="Wahlund T.M."/>
            <person name="Williams B."/>
            <person name="Wilson W."/>
            <person name="Wolfe G."/>
            <person name="Wurch L.L."/>
        </authorList>
    </citation>
    <scope>NUCLEOTIDE SEQUENCE</scope>
</reference>
<reference evidence="3" key="2">
    <citation type="submission" date="2024-10" db="UniProtKB">
        <authorList>
            <consortium name="EnsemblProtists"/>
        </authorList>
    </citation>
    <scope>IDENTIFICATION</scope>
</reference>
<evidence type="ECO:0000259" key="2">
    <source>
        <dbReference type="Pfam" id="PF08241"/>
    </source>
</evidence>
<dbReference type="HOGENOM" id="CLU_287496_0_0_1"/>
<dbReference type="InterPro" id="IPR013216">
    <property type="entry name" value="Methyltransf_11"/>
</dbReference>
<organism evidence="3 4">
    <name type="scientific">Emiliania huxleyi (strain CCMP1516)</name>
    <dbReference type="NCBI Taxonomy" id="280463"/>
    <lineage>
        <taxon>Eukaryota</taxon>
        <taxon>Haptista</taxon>
        <taxon>Haptophyta</taxon>
        <taxon>Prymnesiophyceae</taxon>
        <taxon>Isochrysidales</taxon>
        <taxon>Noelaerhabdaceae</taxon>
        <taxon>Emiliania</taxon>
    </lineage>
</organism>
<protein>
    <recommendedName>
        <fullName evidence="2">Methyltransferase type 11 domain-containing protein</fullName>
    </recommendedName>
</protein>
<dbReference type="AlphaFoldDB" id="A0A0D3I9I9"/>
<proteinExistence type="predicted"/>
<name>A0A0D3I9I9_EMIH1</name>
<dbReference type="EnsemblProtists" id="EOD07924">
    <property type="protein sequence ID" value="EOD07924"/>
    <property type="gene ID" value="EMIHUDRAFT_465670"/>
</dbReference>
<dbReference type="GeneID" id="17254117"/>
<dbReference type="GO" id="GO:0008757">
    <property type="term" value="F:S-adenosylmethionine-dependent methyltransferase activity"/>
    <property type="evidence" value="ECO:0007669"/>
    <property type="project" value="InterPro"/>
</dbReference>
<dbReference type="RefSeq" id="XP_005760353.1">
    <property type="nucleotide sequence ID" value="XM_005760296.1"/>
</dbReference>
<dbReference type="SUPFAM" id="SSF53335">
    <property type="entry name" value="S-adenosyl-L-methionine-dependent methyltransferases"/>
    <property type="match status" value="1"/>
</dbReference>
<feature type="domain" description="Methyltransferase type 11" evidence="2">
    <location>
        <begin position="909"/>
        <end position="1004"/>
    </location>
</feature>